<dbReference type="EMBL" id="JAHBAY010000015">
    <property type="protein sequence ID" value="MBT0773086.1"/>
    <property type="molecule type" value="Genomic_DNA"/>
</dbReference>
<comment type="caution">
    <text evidence="4">The sequence shown here is derived from an EMBL/GenBank/DDBJ whole genome shotgun (WGS) entry which is preliminary data.</text>
</comment>
<sequence>MATRTVTELLDDMTGQLADETVTFSLDGVEYEIDVTKKNAAALRKAFAPWKDAARRVGGRKQPALKQVSTGVDNRAVRAWAASNGYELSERGRIPAHVIEQYQAAGN</sequence>
<evidence type="ECO:0000259" key="2">
    <source>
        <dbReference type="Pfam" id="PF11774"/>
    </source>
</evidence>
<keyword evidence="5" id="KW-1185">Reference proteome</keyword>
<feature type="domain" description="Lsr2 DNA-binding" evidence="3">
    <location>
        <begin position="71"/>
        <end position="105"/>
    </location>
</feature>
<evidence type="ECO:0000256" key="1">
    <source>
        <dbReference type="ARBA" id="ARBA00023125"/>
    </source>
</evidence>
<dbReference type="InterPro" id="IPR036625">
    <property type="entry name" value="E3-bd_dom_sf"/>
</dbReference>
<evidence type="ECO:0000259" key="3">
    <source>
        <dbReference type="Pfam" id="PF23359"/>
    </source>
</evidence>
<dbReference type="Pfam" id="PF11774">
    <property type="entry name" value="Lsr2"/>
    <property type="match status" value="1"/>
</dbReference>
<dbReference type="InterPro" id="IPR042261">
    <property type="entry name" value="Lsr2-like_dimerization"/>
</dbReference>
<dbReference type="Gene3D" id="4.10.320.10">
    <property type="entry name" value="E3-binding domain"/>
    <property type="match status" value="1"/>
</dbReference>
<keyword evidence="1" id="KW-0238">DNA-binding</keyword>
<evidence type="ECO:0000313" key="5">
    <source>
        <dbReference type="Proteomes" id="UP001197247"/>
    </source>
</evidence>
<dbReference type="InterPro" id="IPR024412">
    <property type="entry name" value="Lsr2_dim_dom"/>
</dbReference>
<dbReference type="Proteomes" id="UP001197247">
    <property type="component" value="Unassembled WGS sequence"/>
</dbReference>
<dbReference type="InterPro" id="IPR055370">
    <property type="entry name" value="Lsr2_DNA-bd"/>
</dbReference>
<evidence type="ECO:0000313" key="4">
    <source>
        <dbReference type="EMBL" id="MBT0773086.1"/>
    </source>
</evidence>
<dbReference type="Gene3D" id="3.30.60.230">
    <property type="entry name" value="Lsr2, dimerization domain"/>
    <property type="match status" value="1"/>
</dbReference>
<name>A0ABS5TPR1_9ACTN</name>
<gene>
    <name evidence="4" type="ORF">KIH74_29350</name>
</gene>
<protein>
    <submittedName>
        <fullName evidence="4">Lsr2 family protein</fullName>
    </submittedName>
</protein>
<accession>A0ABS5TPR1</accession>
<reference evidence="4 5" key="1">
    <citation type="submission" date="2021-05" db="EMBL/GenBank/DDBJ databases">
        <title>Kineosporia and Streptomyces sp. nov. two new marine actinobacteria isolated from Coral.</title>
        <authorList>
            <person name="Buangrab K."/>
            <person name="Sutthacheep M."/>
            <person name="Yeemin T."/>
            <person name="Harunari E."/>
            <person name="Igarashi Y."/>
            <person name="Kanchanasin P."/>
            <person name="Tanasupawat S."/>
            <person name="Phongsopitanun W."/>
        </authorList>
    </citation>
    <scope>NUCLEOTIDE SEQUENCE [LARGE SCALE GENOMIC DNA]</scope>
    <source>
        <strain evidence="4 5">J2-2</strain>
    </source>
</reference>
<dbReference type="Pfam" id="PF23359">
    <property type="entry name" value="Lsr2_DNA-bd"/>
    <property type="match status" value="1"/>
</dbReference>
<proteinExistence type="predicted"/>
<organism evidence="4 5">
    <name type="scientific">Kineosporia corallincola</name>
    <dbReference type="NCBI Taxonomy" id="2835133"/>
    <lineage>
        <taxon>Bacteria</taxon>
        <taxon>Bacillati</taxon>
        <taxon>Actinomycetota</taxon>
        <taxon>Actinomycetes</taxon>
        <taxon>Kineosporiales</taxon>
        <taxon>Kineosporiaceae</taxon>
        <taxon>Kineosporia</taxon>
    </lineage>
</organism>
<feature type="domain" description="Lsr2 dimerization" evidence="2">
    <location>
        <begin position="1"/>
        <end position="58"/>
    </location>
</feature>